<evidence type="ECO:0000256" key="2">
    <source>
        <dbReference type="ARBA" id="ARBA00022679"/>
    </source>
</evidence>
<dbReference type="PANTHER" id="PTHR31623:SF17">
    <property type="entry name" value="F21J9.9"/>
    <property type="match status" value="1"/>
</dbReference>
<evidence type="ECO:0000256" key="1">
    <source>
        <dbReference type="ARBA" id="ARBA00009861"/>
    </source>
</evidence>
<organism evidence="4 5">
    <name type="scientific">Macleaya cordata</name>
    <name type="common">Five-seeded plume-poppy</name>
    <name type="synonym">Bocconia cordata</name>
    <dbReference type="NCBI Taxonomy" id="56857"/>
    <lineage>
        <taxon>Eukaryota</taxon>
        <taxon>Viridiplantae</taxon>
        <taxon>Streptophyta</taxon>
        <taxon>Embryophyta</taxon>
        <taxon>Tracheophyta</taxon>
        <taxon>Spermatophyta</taxon>
        <taxon>Magnoliopsida</taxon>
        <taxon>Ranunculales</taxon>
        <taxon>Papaveraceae</taxon>
        <taxon>Papaveroideae</taxon>
        <taxon>Macleaya</taxon>
    </lineage>
</organism>
<name>A0A200QXW0_MACCD</name>
<dbReference type="STRING" id="56857.A0A200QXW0"/>
<dbReference type="InterPro" id="IPR023213">
    <property type="entry name" value="CAT-like_dom_sf"/>
</dbReference>
<dbReference type="EMBL" id="MVGT01000805">
    <property type="protein sequence ID" value="OVA15317.1"/>
    <property type="molecule type" value="Genomic_DNA"/>
</dbReference>
<keyword evidence="5" id="KW-1185">Reference proteome</keyword>
<evidence type="ECO:0000313" key="5">
    <source>
        <dbReference type="Proteomes" id="UP000195402"/>
    </source>
</evidence>
<keyword evidence="2 4" id="KW-0808">Transferase</keyword>
<evidence type="ECO:0000313" key="4">
    <source>
        <dbReference type="EMBL" id="OVA15317.1"/>
    </source>
</evidence>
<dbReference type="GO" id="GO:0016746">
    <property type="term" value="F:acyltransferase activity"/>
    <property type="evidence" value="ECO:0007669"/>
    <property type="project" value="UniProtKB-KW"/>
</dbReference>
<protein>
    <submittedName>
        <fullName evidence="4">Transferase</fullName>
    </submittedName>
</protein>
<dbReference type="PANTHER" id="PTHR31623">
    <property type="entry name" value="F21J9.9"/>
    <property type="match status" value="1"/>
</dbReference>
<dbReference type="OMA" id="HNSEARI"/>
<dbReference type="Pfam" id="PF02458">
    <property type="entry name" value="Transferase"/>
    <property type="match status" value="2"/>
</dbReference>
<sequence length="405" mass="45616">MIINDMKVEVVSRDTIKPSCSTPNHLRTLNLSFLDQLAPSIYVPLIFFYTNNGRHNNKMEACSHDVLKKSLSETLTRYYPLAGRIKDNSSIIDCNDEGVHNSEARISHKIADASSFITFINDWAATARGAIEQIKSPSFEDLPSLFPQRDLMGFKPESIITNRGEKIVAKKFLFRDSKIAELKKKSMITGCHHVDDVQEYPTRVEALSALIWRCFMDVNQGKEEGASSAAAGVRVYGVVHGVNMRTRMVPPLPTNSIGNMYNVAIALSDVSDNADDDDDQGEQDYHQYSNLVAKIRDAIKRIDDKQVRELQTTDAFLNCMKQVTEYITSSQAVLLYFTSWCRFPIYEADFGWGKPIWVTMCKSPIKNVVWLVDTSSGEGIEALVSLTKEDMAKFESHEKLLAFIS</sequence>
<comment type="caution">
    <text evidence="4">The sequence shown here is derived from an EMBL/GenBank/DDBJ whole genome shotgun (WGS) entry which is preliminary data.</text>
</comment>
<keyword evidence="3" id="KW-0012">Acyltransferase</keyword>
<gene>
    <name evidence="4" type="ORF">BVC80_8003g2</name>
</gene>
<evidence type="ECO:0000256" key="3">
    <source>
        <dbReference type="ARBA" id="ARBA00023315"/>
    </source>
</evidence>
<dbReference type="AlphaFoldDB" id="A0A200QXW0"/>
<reference evidence="4 5" key="1">
    <citation type="journal article" date="2017" name="Mol. Plant">
        <title>The Genome of Medicinal Plant Macleaya cordata Provides New Insights into Benzylisoquinoline Alkaloids Metabolism.</title>
        <authorList>
            <person name="Liu X."/>
            <person name="Liu Y."/>
            <person name="Huang P."/>
            <person name="Ma Y."/>
            <person name="Qing Z."/>
            <person name="Tang Q."/>
            <person name="Cao H."/>
            <person name="Cheng P."/>
            <person name="Zheng Y."/>
            <person name="Yuan Z."/>
            <person name="Zhou Y."/>
            <person name="Liu J."/>
            <person name="Tang Z."/>
            <person name="Zhuo Y."/>
            <person name="Zhang Y."/>
            <person name="Yu L."/>
            <person name="Huang J."/>
            <person name="Yang P."/>
            <person name="Peng Q."/>
            <person name="Zhang J."/>
            <person name="Jiang W."/>
            <person name="Zhang Z."/>
            <person name="Lin K."/>
            <person name="Ro D.K."/>
            <person name="Chen X."/>
            <person name="Xiong X."/>
            <person name="Shang Y."/>
            <person name="Huang S."/>
            <person name="Zeng J."/>
        </authorList>
    </citation>
    <scope>NUCLEOTIDE SEQUENCE [LARGE SCALE GENOMIC DNA]</scope>
    <source>
        <strain evidence="5">cv. BLH2017</strain>
        <tissue evidence="4">Root</tissue>
    </source>
</reference>
<accession>A0A200QXW0</accession>
<comment type="similarity">
    <text evidence="1">Belongs to the plant acyltransferase family.</text>
</comment>
<dbReference type="Proteomes" id="UP000195402">
    <property type="component" value="Unassembled WGS sequence"/>
</dbReference>
<dbReference type="Gene3D" id="3.30.559.10">
    <property type="entry name" value="Chloramphenicol acetyltransferase-like domain"/>
    <property type="match status" value="3"/>
</dbReference>
<dbReference type="OrthoDB" id="1932220at2759"/>
<proteinExistence type="inferred from homology"/>
<dbReference type="InParanoid" id="A0A200QXW0"/>